<dbReference type="AlphaFoldDB" id="A0A9Q0ANA6"/>
<evidence type="ECO:0000313" key="4">
    <source>
        <dbReference type="EMBL" id="KAI1866557.1"/>
    </source>
</evidence>
<dbReference type="OrthoDB" id="7961613at2759"/>
<reference evidence="4" key="1">
    <citation type="submission" date="2021-03" db="EMBL/GenBank/DDBJ databases">
        <title>Revisited historic fungal species revealed as producer of novel bioactive compounds through whole genome sequencing and comparative genomics.</title>
        <authorList>
            <person name="Vignolle G.A."/>
            <person name="Hochenegger N."/>
            <person name="Mach R.L."/>
            <person name="Mach-Aigner A.R."/>
            <person name="Javad Rahimi M."/>
            <person name="Salim K.A."/>
            <person name="Chan C.M."/>
            <person name="Lim L.B.L."/>
            <person name="Cai F."/>
            <person name="Druzhinina I.S."/>
            <person name="U'Ren J.M."/>
            <person name="Derntl C."/>
        </authorList>
    </citation>
    <scope>NUCLEOTIDE SEQUENCE</scope>
    <source>
        <strain evidence="4">TUCIM 5799</strain>
    </source>
</reference>
<dbReference type="PANTHER" id="PTHR47268">
    <property type="entry name" value="ACYLPHOSPHATASE"/>
    <property type="match status" value="1"/>
</dbReference>
<accession>A0A9Q0ANA6</accession>
<evidence type="ECO:0000256" key="2">
    <source>
        <dbReference type="RuleBase" id="RU004168"/>
    </source>
</evidence>
<dbReference type="Pfam" id="PF00708">
    <property type="entry name" value="Acylphosphatase"/>
    <property type="match status" value="1"/>
</dbReference>
<gene>
    <name evidence="4" type="ORF">JX265_007858</name>
</gene>
<dbReference type="PROSITE" id="PS00150">
    <property type="entry name" value="ACYLPHOSPHATASE_1"/>
    <property type="match status" value="1"/>
</dbReference>
<keyword evidence="5" id="KW-1185">Reference proteome</keyword>
<evidence type="ECO:0000313" key="5">
    <source>
        <dbReference type="Proteomes" id="UP000829685"/>
    </source>
</evidence>
<protein>
    <recommendedName>
        <fullName evidence="3">Acylphosphatase-like domain-containing protein</fullName>
    </recommendedName>
</protein>
<dbReference type="SUPFAM" id="SSF54975">
    <property type="entry name" value="Acylphosphatase/BLUF domain-like"/>
    <property type="match status" value="1"/>
</dbReference>
<dbReference type="PROSITE" id="PS51160">
    <property type="entry name" value="ACYLPHOSPHATASE_3"/>
    <property type="match status" value="1"/>
</dbReference>
<dbReference type="EMBL" id="JAFIMR010000020">
    <property type="protein sequence ID" value="KAI1866557.1"/>
    <property type="molecule type" value="Genomic_DNA"/>
</dbReference>
<dbReference type="InterPro" id="IPR020456">
    <property type="entry name" value="Acylphosphatase"/>
</dbReference>
<dbReference type="InterPro" id="IPR036046">
    <property type="entry name" value="Acylphosphatase-like_dom_sf"/>
</dbReference>
<evidence type="ECO:0000259" key="3">
    <source>
        <dbReference type="PROSITE" id="PS51160"/>
    </source>
</evidence>
<comment type="caution">
    <text evidence="4">The sequence shown here is derived from an EMBL/GenBank/DDBJ whole genome shotgun (WGS) entry which is preliminary data.</text>
</comment>
<dbReference type="Gene3D" id="3.30.70.100">
    <property type="match status" value="1"/>
</dbReference>
<organism evidence="4 5">
    <name type="scientific">Neoarthrinium moseri</name>
    <dbReference type="NCBI Taxonomy" id="1658444"/>
    <lineage>
        <taxon>Eukaryota</taxon>
        <taxon>Fungi</taxon>
        <taxon>Dikarya</taxon>
        <taxon>Ascomycota</taxon>
        <taxon>Pezizomycotina</taxon>
        <taxon>Sordariomycetes</taxon>
        <taxon>Xylariomycetidae</taxon>
        <taxon>Amphisphaeriales</taxon>
        <taxon>Apiosporaceae</taxon>
        <taxon>Neoarthrinium</taxon>
    </lineage>
</organism>
<dbReference type="GO" id="GO:0003998">
    <property type="term" value="F:acylphosphatase activity"/>
    <property type="evidence" value="ECO:0007669"/>
    <property type="project" value="InterPro"/>
</dbReference>
<comment type="caution">
    <text evidence="1">Lacks conserved residue(s) required for the propagation of feature annotation.</text>
</comment>
<dbReference type="Proteomes" id="UP000829685">
    <property type="component" value="Unassembled WGS sequence"/>
</dbReference>
<proteinExistence type="inferred from homology"/>
<dbReference type="PANTHER" id="PTHR47268:SF4">
    <property type="entry name" value="ACYLPHOSPHATASE"/>
    <property type="match status" value="1"/>
</dbReference>
<name>A0A9Q0ANA6_9PEZI</name>
<feature type="domain" description="Acylphosphatase-like" evidence="3">
    <location>
        <begin position="4"/>
        <end position="83"/>
    </location>
</feature>
<dbReference type="InterPro" id="IPR001792">
    <property type="entry name" value="Acylphosphatase-like_dom"/>
</dbReference>
<sequence length="83" mass="9454">MSQRIYFRVHGTVQGVNFRYFTQKKATEAGITGWVEGEAQGSPDALKQFLKDIDRGPTHARVVQLDKEDREVKEGEAKFEVRA</sequence>
<evidence type="ECO:0000256" key="1">
    <source>
        <dbReference type="PROSITE-ProRule" id="PRU00520"/>
    </source>
</evidence>
<dbReference type="InterPro" id="IPR017968">
    <property type="entry name" value="Acylphosphatase_CS"/>
</dbReference>
<comment type="similarity">
    <text evidence="2">Belongs to the acylphosphatase family.</text>
</comment>